<keyword evidence="2" id="KW-1185">Reference proteome</keyword>
<proteinExistence type="predicted"/>
<dbReference type="VEuPathDB" id="FungiDB:PV09_09752"/>
<sequence>MARHICYHHSGSLSLAIFSIWRTRILAKIVHAIIELLSKYDLRCLDRTRCMKLVRKSFLKKDSPKSTILIGQERTERSVGYEAGLARYLGIPGSSGFPSFLLINPVSGFPSFWKNLSSTRECKERIVKAKLRVCRSNIHKSAKNFVDC</sequence>
<evidence type="ECO:0000313" key="1">
    <source>
        <dbReference type="EMBL" id="KIV98416.1"/>
    </source>
</evidence>
<name>A0A0D1YCK9_9PEZI</name>
<gene>
    <name evidence="1" type="ORF">PV09_09752</name>
</gene>
<dbReference type="AlphaFoldDB" id="A0A0D1YCK9"/>
<accession>A0A0D1YCK9</accession>
<reference evidence="1 2" key="1">
    <citation type="submission" date="2015-01" db="EMBL/GenBank/DDBJ databases">
        <title>The Genome Sequence of Ochroconis gallopava CBS43764.</title>
        <authorList>
            <consortium name="The Broad Institute Genomics Platform"/>
            <person name="Cuomo C."/>
            <person name="de Hoog S."/>
            <person name="Gorbushina A."/>
            <person name="Stielow B."/>
            <person name="Teixiera M."/>
            <person name="Abouelleil A."/>
            <person name="Chapman S.B."/>
            <person name="Priest M."/>
            <person name="Young S.K."/>
            <person name="Wortman J."/>
            <person name="Nusbaum C."/>
            <person name="Birren B."/>
        </authorList>
    </citation>
    <scope>NUCLEOTIDE SEQUENCE [LARGE SCALE GENOMIC DNA]</scope>
    <source>
        <strain evidence="1 2">CBS 43764</strain>
    </source>
</reference>
<organism evidence="1 2">
    <name type="scientific">Verruconis gallopava</name>
    <dbReference type="NCBI Taxonomy" id="253628"/>
    <lineage>
        <taxon>Eukaryota</taxon>
        <taxon>Fungi</taxon>
        <taxon>Dikarya</taxon>
        <taxon>Ascomycota</taxon>
        <taxon>Pezizomycotina</taxon>
        <taxon>Dothideomycetes</taxon>
        <taxon>Pleosporomycetidae</taxon>
        <taxon>Venturiales</taxon>
        <taxon>Sympoventuriaceae</taxon>
        <taxon>Verruconis</taxon>
    </lineage>
</organism>
<protein>
    <submittedName>
        <fullName evidence="1">Uncharacterized protein</fullName>
    </submittedName>
</protein>
<dbReference type="Proteomes" id="UP000053259">
    <property type="component" value="Unassembled WGS sequence"/>
</dbReference>
<dbReference type="EMBL" id="KN847690">
    <property type="protein sequence ID" value="KIV98416.1"/>
    <property type="molecule type" value="Genomic_DNA"/>
</dbReference>
<dbReference type="RefSeq" id="XP_016208286.1">
    <property type="nucleotide sequence ID" value="XM_016363874.1"/>
</dbReference>
<evidence type="ECO:0000313" key="2">
    <source>
        <dbReference type="Proteomes" id="UP000053259"/>
    </source>
</evidence>
<dbReference type="GeneID" id="27317725"/>
<dbReference type="HOGENOM" id="CLU_1760229_0_0_1"/>
<dbReference type="InParanoid" id="A0A0D1YCK9"/>